<keyword evidence="2" id="KW-1185">Reference proteome</keyword>
<dbReference type="EMBL" id="LSKU01000001">
    <property type="protein sequence ID" value="KXG43336.1"/>
    <property type="molecule type" value="Genomic_DNA"/>
</dbReference>
<accession>A0A135L2X2</accession>
<dbReference type="Pfam" id="PF12982">
    <property type="entry name" value="DUF3866"/>
    <property type="match status" value="1"/>
</dbReference>
<proteinExistence type="predicted"/>
<sequence length="207" mass="22867">MTDGAALPLAFSKHVLQLKKLGWLDHTITIGQAFGGDLEAINIYTALIAAKYIYNADVVLVMMGPGIVGTGSWLGHTGVEQGIIINAVSSLEGVPITIVRASSNDQRGRHVGISHHTLSTLKYISLTRSIVPFPSYLKETFPNVYSRLSEHAIPKHQLEPVSISHSDVKEIIKTYPFPIATMGRTIEQEPLFFDFIASAAYWFYQHF</sequence>
<dbReference type="STRING" id="1413211.U473_04375"/>
<gene>
    <name evidence="1" type="ORF">U473_04375</name>
</gene>
<protein>
    <recommendedName>
        <fullName evidence="3">DUF3866 domain-containing protein</fullName>
    </recommendedName>
</protein>
<dbReference type="InterPro" id="IPR024479">
    <property type="entry name" value="DUF3866"/>
</dbReference>
<reference evidence="1 2" key="1">
    <citation type="submission" date="2016-02" db="EMBL/GenBank/DDBJ databases">
        <title>Draft Genome for Tepidibacillus decaturensis nov. sp. Strain Z9, an Anaerobic, Moderately Thermophilic and Heterotrophic Bacterium from Deep Subsurface of the Illinois Basin, USA.</title>
        <authorList>
            <person name="Dong Y."/>
            <person name="Chang J.Y."/>
            <person name="Sanford R."/>
            <person name="Fouke B.W."/>
        </authorList>
    </citation>
    <scope>NUCLEOTIDE SEQUENCE [LARGE SCALE GENOMIC DNA]</scope>
    <source>
        <strain evidence="1 2">Z9</strain>
    </source>
</reference>
<evidence type="ECO:0000313" key="2">
    <source>
        <dbReference type="Proteomes" id="UP000070352"/>
    </source>
</evidence>
<dbReference type="AlphaFoldDB" id="A0A135L2X2"/>
<evidence type="ECO:0008006" key="3">
    <source>
        <dbReference type="Google" id="ProtNLM"/>
    </source>
</evidence>
<organism evidence="1 2">
    <name type="scientific">Tepidibacillus decaturensis</name>
    <dbReference type="NCBI Taxonomy" id="1413211"/>
    <lineage>
        <taxon>Bacteria</taxon>
        <taxon>Bacillati</taxon>
        <taxon>Bacillota</taxon>
        <taxon>Bacilli</taxon>
        <taxon>Bacillales</taxon>
        <taxon>Bacillaceae</taxon>
        <taxon>Tepidibacillus</taxon>
    </lineage>
</organism>
<dbReference type="OrthoDB" id="3401376at2"/>
<dbReference type="RefSeq" id="WP_082732370.1">
    <property type="nucleotide sequence ID" value="NZ_LSKU01000001.1"/>
</dbReference>
<evidence type="ECO:0000313" key="1">
    <source>
        <dbReference type="EMBL" id="KXG43336.1"/>
    </source>
</evidence>
<dbReference type="Proteomes" id="UP000070352">
    <property type="component" value="Unassembled WGS sequence"/>
</dbReference>
<name>A0A135L2X2_9BACI</name>
<comment type="caution">
    <text evidence="1">The sequence shown here is derived from an EMBL/GenBank/DDBJ whole genome shotgun (WGS) entry which is preliminary data.</text>
</comment>